<evidence type="ECO:0000313" key="3">
    <source>
        <dbReference type="Proteomes" id="UP000582231"/>
    </source>
</evidence>
<feature type="transmembrane region" description="Helical" evidence="1">
    <location>
        <begin position="30"/>
        <end position="50"/>
    </location>
</feature>
<name>A0A852RVC5_9ACTN</name>
<sequence length="68" mass="7112">MSAGTSDPAVEYWTTAMASVREEEHRRRGVVLPVALHVTAALGAAVAGYLGGHVVGARSLGRAHHHGR</sequence>
<keyword evidence="1" id="KW-0472">Membrane</keyword>
<dbReference type="Proteomes" id="UP000582231">
    <property type="component" value="Unassembled WGS sequence"/>
</dbReference>
<dbReference type="RefSeq" id="WP_179728944.1">
    <property type="nucleotide sequence ID" value="NZ_BAABEF010000001.1"/>
</dbReference>
<organism evidence="2 3">
    <name type="scientific">Nocardioides kongjuensis</name>
    <dbReference type="NCBI Taxonomy" id="349522"/>
    <lineage>
        <taxon>Bacteria</taxon>
        <taxon>Bacillati</taxon>
        <taxon>Actinomycetota</taxon>
        <taxon>Actinomycetes</taxon>
        <taxon>Propionibacteriales</taxon>
        <taxon>Nocardioidaceae</taxon>
        <taxon>Nocardioides</taxon>
    </lineage>
</organism>
<dbReference type="EMBL" id="JACCBF010000001">
    <property type="protein sequence ID" value="NYD32820.1"/>
    <property type="molecule type" value="Genomic_DNA"/>
</dbReference>
<keyword evidence="3" id="KW-1185">Reference proteome</keyword>
<reference evidence="2 3" key="1">
    <citation type="submission" date="2020-07" db="EMBL/GenBank/DDBJ databases">
        <title>Sequencing the genomes of 1000 actinobacteria strains.</title>
        <authorList>
            <person name="Klenk H.-P."/>
        </authorList>
    </citation>
    <scope>NUCLEOTIDE SEQUENCE [LARGE SCALE GENOMIC DNA]</scope>
    <source>
        <strain evidence="2 3">DSM 19082</strain>
    </source>
</reference>
<protein>
    <submittedName>
        <fullName evidence="2">Uncharacterized protein</fullName>
    </submittedName>
</protein>
<proteinExistence type="predicted"/>
<evidence type="ECO:0000256" key="1">
    <source>
        <dbReference type="SAM" id="Phobius"/>
    </source>
</evidence>
<evidence type="ECO:0000313" key="2">
    <source>
        <dbReference type="EMBL" id="NYD32820.1"/>
    </source>
</evidence>
<dbReference type="AlphaFoldDB" id="A0A852RVC5"/>
<keyword evidence="1" id="KW-1133">Transmembrane helix</keyword>
<comment type="caution">
    <text evidence="2">The sequence shown here is derived from an EMBL/GenBank/DDBJ whole genome shotgun (WGS) entry which is preliminary data.</text>
</comment>
<keyword evidence="1" id="KW-0812">Transmembrane</keyword>
<gene>
    <name evidence="2" type="ORF">BJ958_004366</name>
</gene>
<accession>A0A852RVC5</accession>